<gene>
    <name evidence="3" type="ORF">GAYE_HPEPCTG121G0122</name>
</gene>
<dbReference type="Gene3D" id="2.20.70.10">
    <property type="match status" value="4"/>
</dbReference>
<dbReference type="GO" id="GO:0005685">
    <property type="term" value="C:U1 snRNP"/>
    <property type="evidence" value="ECO:0007669"/>
    <property type="project" value="TreeGrafter"/>
</dbReference>
<dbReference type="InterPro" id="IPR039726">
    <property type="entry name" value="Prp40-like"/>
</dbReference>
<feature type="region of interest" description="Disordered" evidence="1">
    <location>
        <begin position="250"/>
        <end position="286"/>
    </location>
</feature>
<proteinExistence type="predicted"/>
<dbReference type="InterPro" id="IPR002713">
    <property type="entry name" value="FF_domain"/>
</dbReference>
<dbReference type="PROSITE" id="PS01159">
    <property type="entry name" value="WW_DOMAIN_1"/>
    <property type="match status" value="4"/>
</dbReference>
<feature type="region of interest" description="Disordered" evidence="1">
    <location>
        <begin position="104"/>
        <end position="134"/>
    </location>
</feature>
<dbReference type="Gene3D" id="1.10.10.440">
    <property type="entry name" value="FF domain"/>
    <property type="match status" value="2"/>
</dbReference>
<dbReference type="PANTHER" id="PTHR11864:SF0">
    <property type="entry name" value="PRP40 PRE-MRNA PROCESSING FACTOR 40 HOMOLOG A (YEAST)"/>
    <property type="match status" value="1"/>
</dbReference>
<dbReference type="InterPro" id="IPR036020">
    <property type="entry name" value="WW_dom_sf"/>
</dbReference>
<feature type="compositionally biased region" description="Low complexity" evidence="1">
    <location>
        <begin position="47"/>
        <end position="63"/>
    </location>
</feature>
<dbReference type="SUPFAM" id="SSF81698">
    <property type="entry name" value="FF domain"/>
    <property type="match status" value="1"/>
</dbReference>
<protein>
    <recommendedName>
        <fullName evidence="2">WW domain-containing protein</fullName>
    </recommendedName>
</protein>
<evidence type="ECO:0000256" key="1">
    <source>
        <dbReference type="SAM" id="MobiDB-lite"/>
    </source>
</evidence>
<dbReference type="PROSITE" id="PS50020">
    <property type="entry name" value="WW_DOMAIN_2"/>
    <property type="match status" value="4"/>
</dbReference>
<evidence type="ECO:0000313" key="4">
    <source>
        <dbReference type="Proteomes" id="UP001300502"/>
    </source>
</evidence>
<feature type="compositionally biased region" description="Low complexity" evidence="1">
    <location>
        <begin position="104"/>
        <end position="132"/>
    </location>
</feature>
<feature type="domain" description="WW" evidence="2">
    <location>
        <begin position="23"/>
        <end position="50"/>
    </location>
</feature>
<feature type="region of interest" description="Disordered" evidence="1">
    <location>
        <begin position="506"/>
        <end position="526"/>
    </location>
</feature>
<dbReference type="GO" id="GO:0071004">
    <property type="term" value="C:U2-type prespliceosome"/>
    <property type="evidence" value="ECO:0007669"/>
    <property type="project" value="TreeGrafter"/>
</dbReference>
<dbReference type="AlphaFoldDB" id="A0AAV9I288"/>
<dbReference type="Proteomes" id="UP001300502">
    <property type="component" value="Unassembled WGS sequence"/>
</dbReference>
<dbReference type="SUPFAM" id="SSF51045">
    <property type="entry name" value="WW domain"/>
    <property type="match status" value="4"/>
</dbReference>
<feature type="domain" description="WW" evidence="2">
    <location>
        <begin position="66"/>
        <end position="93"/>
    </location>
</feature>
<evidence type="ECO:0000259" key="2">
    <source>
        <dbReference type="PROSITE" id="PS50020"/>
    </source>
</evidence>
<dbReference type="Pfam" id="PF00397">
    <property type="entry name" value="WW"/>
    <property type="match status" value="4"/>
</dbReference>
<organism evidence="3 4">
    <name type="scientific">Galdieria yellowstonensis</name>
    <dbReference type="NCBI Taxonomy" id="3028027"/>
    <lineage>
        <taxon>Eukaryota</taxon>
        <taxon>Rhodophyta</taxon>
        <taxon>Bangiophyceae</taxon>
        <taxon>Galdieriales</taxon>
        <taxon>Galdieriaceae</taxon>
        <taxon>Galdieria</taxon>
    </lineage>
</organism>
<dbReference type="EMBL" id="JANCYU010000002">
    <property type="protein sequence ID" value="KAK4522243.1"/>
    <property type="molecule type" value="Genomic_DNA"/>
</dbReference>
<sequence>MAGRGTHLTKPAWLVEKESSSLWKTAKTADGRQYWYNVVTRESRWEPPTTDQQTTTTSPQSSSVVWYELETADGKKYYCNQQTRETRWEPPVDATIVKKTTTVSATSVSSSDAKNSGESTSASHAVSSTTTTPWKEYKTRDGRTYFFNPTTGESRWEKPVPSGAVEEGLEDWIEYRTWDGKPYYYNKRTKVTSWTLPKVQQDESKEKKREERKVSLKRGQQDVVLRPRHQDGRVMTDREAELYFLKEATRKRKRGKSNHQKGTKKRDEEEEQETNEAVQNNHKDNRQAEETFMEMLQDYGIDENSRWLDAMYYCCSDPRYFVLDSYGQRHACFVKYKAKRASQKKLEQSKKIFRARSDFERMLQEKIQPNKIPPGAKTLEDCDESIITSIQEDERYAALQDERERKDLIGAYFSIIERQIREARRQERKERMSQVFKVLSELAEKDRPISEPLEEGEAAPARKMIDEHSTFREVSELLADNSDWNALDKVDRMVVFEEWQREAERKTAERKAREKEEKKMKERQQRATFRKHLEEMLERGEIMLSTSWKQIESQIVSQDWFQQLKTPLEESSHAWMIGGQNAVDIFEDFMYTVEEKVFKDKKALKKALQELNFEIDENTTIETLYRERPNAGQVLEANGVTKQLHIKLLLEEYRRKAQEKKEKKKNQLKDEFYEYLNKEGIASIYRDWNELVQTKLSKNDVFQELKNMIGEASIREMVEQVVGQQSSEKRKREESNPGVWEEQQGPSLKKTASAAEREKLEALERRRQEILAKLQAVHETKND</sequence>
<keyword evidence="4" id="KW-1185">Reference proteome</keyword>
<dbReference type="GO" id="GO:0003723">
    <property type="term" value="F:RNA binding"/>
    <property type="evidence" value="ECO:0007669"/>
    <property type="project" value="TreeGrafter"/>
</dbReference>
<name>A0AAV9I288_9RHOD</name>
<feature type="region of interest" description="Disordered" evidence="1">
    <location>
        <begin position="198"/>
        <end position="231"/>
    </location>
</feature>
<feature type="compositionally biased region" description="Basic residues" evidence="1">
    <location>
        <begin position="250"/>
        <end position="264"/>
    </location>
</feature>
<dbReference type="Pfam" id="PF01846">
    <property type="entry name" value="FF"/>
    <property type="match status" value="1"/>
</dbReference>
<feature type="region of interest" description="Disordered" evidence="1">
    <location>
        <begin position="721"/>
        <end position="759"/>
    </location>
</feature>
<dbReference type="GO" id="GO:0045292">
    <property type="term" value="P:mRNA cis splicing, via spliceosome"/>
    <property type="evidence" value="ECO:0007669"/>
    <property type="project" value="InterPro"/>
</dbReference>
<dbReference type="CDD" id="cd00201">
    <property type="entry name" value="WW"/>
    <property type="match status" value="4"/>
</dbReference>
<dbReference type="SMART" id="SM00441">
    <property type="entry name" value="FF"/>
    <property type="match status" value="2"/>
</dbReference>
<reference evidence="3 4" key="1">
    <citation type="submission" date="2022-07" db="EMBL/GenBank/DDBJ databases">
        <title>Genome-wide signatures of adaptation to extreme environments.</title>
        <authorList>
            <person name="Cho C.H."/>
            <person name="Yoon H.S."/>
        </authorList>
    </citation>
    <scope>NUCLEOTIDE SEQUENCE [LARGE SCALE GENOMIC DNA]</scope>
    <source>
        <strain evidence="3 4">108.79 E11</strain>
    </source>
</reference>
<feature type="region of interest" description="Disordered" evidence="1">
    <location>
        <begin position="41"/>
        <end position="63"/>
    </location>
</feature>
<dbReference type="PANTHER" id="PTHR11864">
    <property type="entry name" value="PRE-MRNA-PROCESSING PROTEIN PRP40"/>
    <property type="match status" value="1"/>
</dbReference>
<dbReference type="InterPro" id="IPR001202">
    <property type="entry name" value="WW_dom"/>
</dbReference>
<feature type="compositionally biased region" description="Basic and acidic residues" evidence="1">
    <location>
        <begin position="200"/>
        <end position="214"/>
    </location>
</feature>
<feature type="domain" description="WW" evidence="2">
    <location>
        <begin position="128"/>
        <end position="161"/>
    </location>
</feature>
<comment type="caution">
    <text evidence="3">The sequence shown here is derived from an EMBL/GenBank/DDBJ whole genome shotgun (WGS) entry which is preliminary data.</text>
</comment>
<dbReference type="SMART" id="SM00456">
    <property type="entry name" value="WW"/>
    <property type="match status" value="4"/>
</dbReference>
<evidence type="ECO:0000313" key="3">
    <source>
        <dbReference type="EMBL" id="KAK4522243.1"/>
    </source>
</evidence>
<dbReference type="InterPro" id="IPR036517">
    <property type="entry name" value="FF_domain_sf"/>
</dbReference>
<accession>A0AAV9I288</accession>
<feature type="domain" description="WW" evidence="2">
    <location>
        <begin position="172"/>
        <end position="199"/>
    </location>
</feature>